<comment type="subcellular location">
    <subcellularLocation>
        <location evidence="1 6 7">Nucleus</location>
    </subcellularLocation>
</comment>
<dbReference type="InterPro" id="IPR001356">
    <property type="entry name" value="HD"/>
</dbReference>
<evidence type="ECO:0000256" key="4">
    <source>
        <dbReference type="ARBA" id="ARBA00023155"/>
    </source>
</evidence>
<dbReference type="STRING" id="278856.A0A212F782"/>
<gene>
    <name evidence="9" type="ORF">KGM_215543</name>
</gene>
<dbReference type="GO" id="GO:0048513">
    <property type="term" value="P:animal organ development"/>
    <property type="evidence" value="ECO:0007669"/>
    <property type="project" value="TreeGrafter"/>
</dbReference>
<feature type="region of interest" description="Disordered" evidence="8">
    <location>
        <begin position="1"/>
        <end position="58"/>
    </location>
</feature>
<dbReference type="InterPro" id="IPR017970">
    <property type="entry name" value="Homeobox_CS"/>
</dbReference>
<dbReference type="InterPro" id="IPR042247">
    <property type="entry name" value="TLX1/2/3"/>
</dbReference>
<evidence type="ECO:0000256" key="8">
    <source>
        <dbReference type="SAM" id="MobiDB-lite"/>
    </source>
</evidence>
<dbReference type="OrthoDB" id="6159439at2759"/>
<evidence type="ECO:0000256" key="1">
    <source>
        <dbReference type="ARBA" id="ARBA00004123"/>
    </source>
</evidence>
<evidence type="ECO:0000256" key="6">
    <source>
        <dbReference type="PROSITE-ProRule" id="PRU00108"/>
    </source>
</evidence>
<dbReference type="SMART" id="SM00389">
    <property type="entry name" value="HOX"/>
    <property type="match status" value="1"/>
</dbReference>
<dbReference type="KEGG" id="dpl:KGM_215543"/>
<dbReference type="PANTHER" id="PTHR45921">
    <property type="entry name" value="IP01054P"/>
    <property type="match status" value="1"/>
</dbReference>
<dbReference type="AlphaFoldDB" id="A0A212F782"/>
<dbReference type="PANTHER" id="PTHR45921:SF6">
    <property type="entry name" value="C15"/>
    <property type="match status" value="1"/>
</dbReference>
<reference evidence="9 10" key="1">
    <citation type="journal article" date="2011" name="Cell">
        <title>The monarch butterfly genome yields insights into long-distance migration.</title>
        <authorList>
            <person name="Zhan S."/>
            <person name="Merlin C."/>
            <person name="Boore J.L."/>
            <person name="Reppert S.M."/>
        </authorList>
    </citation>
    <scope>NUCLEOTIDE SEQUENCE [LARGE SCALE GENOMIC DNA]</scope>
    <source>
        <strain evidence="9">F-2</strain>
    </source>
</reference>
<evidence type="ECO:0000313" key="9">
    <source>
        <dbReference type="EMBL" id="OWR49590.1"/>
    </source>
</evidence>
<feature type="compositionally biased region" description="Basic and acidic residues" evidence="8">
    <location>
        <begin position="29"/>
        <end position="52"/>
    </location>
</feature>
<dbReference type="eggNOG" id="KOG0488">
    <property type="taxonomic scope" value="Eukaryota"/>
</dbReference>
<proteinExistence type="predicted"/>
<dbReference type="Pfam" id="PF00046">
    <property type="entry name" value="Homeodomain"/>
    <property type="match status" value="1"/>
</dbReference>
<comment type="caution">
    <text evidence="9">The sequence shown here is derived from an EMBL/GenBank/DDBJ whole genome shotgun (WGS) entry which is preliminary data.</text>
</comment>
<evidence type="ECO:0000256" key="7">
    <source>
        <dbReference type="RuleBase" id="RU000682"/>
    </source>
</evidence>
<dbReference type="CDD" id="cd00086">
    <property type="entry name" value="homeodomain"/>
    <property type="match status" value="1"/>
</dbReference>
<dbReference type="SUPFAM" id="SSF46689">
    <property type="entry name" value="Homeodomain-like"/>
    <property type="match status" value="1"/>
</dbReference>
<dbReference type="GO" id="GO:0005634">
    <property type="term" value="C:nucleus"/>
    <property type="evidence" value="ECO:0007669"/>
    <property type="project" value="UniProtKB-SubCell"/>
</dbReference>
<dbReference type="FunFam" id="1.10.10.60:FF:000040">
    <property type="entry name" value="T-cell leukemia homeobox protein 3"/>
    <property type="match status" value="1"/>
</dbReference>
<dbReference type="InterPro" id="IPR009057">
    <property type="entry name" value="Homeodomain-like_sf"/>
</dbReference>
<dbReference type="PROSITE" id="PS00027">
    <property type="entry name" value="HOMEOBOX_1"/>
    <property type="match status" value="1"/>
</dbReference>
<dbReference type="GO" id="GO:0000981">
    <property type="term" value="F:DNA-binding transcription factor activity, RNA polymerase II-specific"/>
    <property type="evidence" value="ECO:0007669"/>
    <property type="project" value="InterPro"/>
</dbReference>
<keyword evidence="10" id="KW-1185">Reference proteome</keyword>
<dbReference type="InterPro" id="IPR020479">
    <property type="entry name" value="HD_metazoa"/>
</dbReference>
<dbReference type="PRINTS" id="PR00024">
    <property type="entry name" value="HOMEOBOX"/>
</dbReference>
<feature type="DNA-binding region" description="Homeobox" evidence="6">
    <location>
        <begin position="202"/>
        <end position="261"/>
    </location>
</feature>
<accession>A0A212F782</accession>
<dbReference type="Gene3D" id="1.10.10.60">
    <property type="entry name" value="Homeodomain-like"/>
    <property type="match status" value="1"/>
</dbReference>
<dbReference type="EMBL" id="AGBW02009906">
    <property type="protein sequence ID" value="OWR49590.1"/>
    <property type="molecule type" value="Genomic_DNA"/>
</dbReference>
<evidence type="ECO:0000256" key="3">
    <source>
        <dbReference type="ARBA" id="ARBA00023125"/>
    </source>
</evidence>
<keyword evidence="3 6" id="KW-0238">DNA-binding</keyword>
<evidence type="ECO:0000313" key="10">
    <source>
        <dbReference type="Proteomes" id="UP000007151"/>
    </source>
</evidence>
<protein>
    <submittedName>
        <fullName evidence="9">T-cell leukemia homeobox protein</fullName>
    </submittedName>
</protein>
<keyword evidence="2" id="KW-0217">Developmental protein</keyword>
<evidence type="ECO:0000256" key="2">
    <source>
        <dbReference type="ARBA" id="ARBA00022473"/>
    </source>
</evidence>
<dbReference type="FunCoup" id="A0A212F782">
    <property type="interactions" value="23"/>
</dbReference>
<feature type="region of interest" description="Disordered" evidence="8">
    <location>
        <begin position="73"/>
        <end position="102"/>
    </location>
</feature>
<keyword evidence="5 6" id="KW-0539">Nucleus</keyword>
<evidence type="ECO:0000256" key="5">
    <source>
        <dbReference type="ARBA" id="ARBA00023242"/>
    </source>
</evidence>
<dbReference type="Proteomes" id="UP000007151">
    <property type="component" value="Unassembled WGS sequence"/>
</dbReference>
<keyword evidence="4 6" id="KW-0371">Homeobox</keyword>
<sequence length="365" mass="40751">MSSVHSDDDQEEINVDSDSRLSGQYERSIASDRDSIHSYNERYRESPPDHLTDTQQRVNLPFSISRLLGKQFEDIDKRNSGESDDRSDQDTESEGAKDDSKEAGLALNFSHNPGLYPNSSLLLRPGLNLGAGYGFPGNPGVVRVPAHRALGALGAWGVALDPMRQAAAAAFAHQVVKDRLNASFPITRRIGHPYQNRTPPKRKKPRTSFTRMQIAELEKRFHKQKYLASAERASLAKTLKMTDAQVKTWFQNRRTKWRRQTAEEREAERQAANRLMLSLQAEALSKGYMPEPPPGAPLSALHYQNPNTQQQSNTALSALQNLQPWAGNQATFMNGPAPPAPQPPPVASLYRTVFISTKLLYLIIL</sequence>
<organism evidence="9 10">
    <name type="scientific">Danaus plexippus plexippus</name>
    <dbReference type="NCBI Taxonomy" id="278856"/>
    <lineage>
        <taxon>Eukaryota</taxon>
        <taxon>Metazoa</taxon>
        <taxon>Ecdysozoa</taxon>
        <taxon>Arthropoda</taxon>
        <taxon>Hexapoda</taxon>
        <taxon>Insecta</taxon>
        <taxon>Pterygota</taxon>
        <taxon>Neoptera</taxon>
        <taxon>Endopterygota</taxon>
        <taxon>Lepidoptera</taxon>
        <taxon>Glossata</taxon>
        <taxon>Ditrysia</taxon>
        <taxon>Papilionoidea</taxon>
        <taxon>Nymphalidae</taxon>
        <taxon>Danainae</taxon>
        <taxon>Danaini</taxon>
        <taxon>Danaina</taxon>
        <taxon>Danaus</taxon>
        <taxon>Danaus</taxon>
    </lineage>
</organism>
<dbReference type="PROSITE" id="PS50071">
    <property type="entry name" value="HOMEOBOX_2"/>
    <property type="match status" value="1"/>
</dbReference>
<dbReference type="GO" id="GO:0000978">
    <property type="term" value="F:RNA polymerase II cis-regulatory region sequence-specific DNA binding"/>
    <property type="evidence" value="ECO:0007669"/>
    <property type="project" value="TreeGrafter"/>
</dbReference>
<name>A0A212F782_DANPL</name>